<sequence length="134" mass="15363">MCDLNWCPSCDKAISPDSKSLYCSMTCLQQDALNKNPLLGYDFSDFRDFLPPLKNCHYNNTYVPESELGSDTGEEDEDEEEEEEDRDTLQTPDISPSHIVEFSSAPNYSNSFTSYKKLLDEENKNSLCRIWGNH</sequence>
<evidence type="ECO:0000256" key="1">
    <source>
        <dbReference type="SAM" id="MobiDB-lite"/>
    </source>
</evidence>
<feature type="region of interest" description="Disordered" evidence="1">
    <location>
        <begin position="61"/>
        <end position="96"/>
    </location>
</feature>
<feature type="compositionally biased region" description="Acidic residues" evidence="1">
    <location>
        <begin position="72"/>
        <end position="86"/>
    </location>
</feature>
<gene>
    <name evidence="2" type="ORF">PHYBLDRAFT_183321</name>
</gene>
<dbReference type="InterPro" id="IPR024368">
    <property type="entry name" value="Ecl1/2/3"/>
</dbReference>
<organism evidence="2 3">
    <name type="scientific">Phycomyces blakesleeanus (strain ATCC 8743b / DSM 1359 / FGSC 10004 / NBRC 33097 / NRRL 1555)</name>
    <dbReference type="NCBI Taxonomy" id="763407"/>
    <lineage>
        <taxon>Eukaryota</taxon>
        <taxon>Fungi</taxon>
        <taxon>Fungi incertae sedis</taxon>
        <taxon>Mucoromycota</taxon>
        <taxon>Mucoromycotina</taxon>
        <taxon>Mucoromycetes</taxon>
        <taxon>Mucorales</taxon>
        <taxon>Phycomycetaceae</taxon>
        <taxon>Phycomyces</taxon>
    </lineage>
</organism>
<protein>
    <submittedName>
        <fullName evidence="2">Uncharacterized protein</fullName>
    </submittedName>
</protein>
<dbReference type="Proteomes" id="UP000077315">
    <property type="component" value="Unassembled WGS sequence"/>
</dbReference>
<dbReference type="InParanoid" id="A0A167KH47"/>
<dbReference type="EMBL" id="KV440996">
    <property type="protein sequence ID" value="OAD68087.1"/>
    <property type="molecule type" value="Genomic_DNA"/>
</dbReference>
<evidence type="ECO:0000313" key="2">
    <source>
        <dbReference type="EMBL" id="OAD68087.1"/>
    </source>
</evidence>
<dbReference type="RefSeq" id="XP_018286127.1">
    <property type="nucleotide sequence ID" value="XM_018438750.1"/>
</dbReference>
<reference evidence="3" key="1">
    <citation type="submission" date="2015-06" db="EMBL/GenBank/DDBJ databases">
        <title>Expansion of signal transduction pathways in fungi by whole-genome duplication.</title>
        <authorList>
            <consortium name="DOE Joint Genome Institute"/>
            <person name="Corrochano L.M."/>
            <person name="Kuo A."/>
            <person name="Marcet-Houben M."/>
            <person name="Polaino S."/>
            <person name="Salamov A."/>
            <person name="Villalobos J.M."/>
            <person name="Alvarez M.I."/>
            <person name="Avalos J."/>
            <person name="Benito E.P."/>
            <person name="Benoit I."/>
            <person name="Burger G."/>
            <person name="Camino L.P."/>
            <person name="Canovas D."/>
            <person name="Cerda-Olmedo E."/>
            <person name="Cheng J.-F."/>
            <person name="Dominguez A."/>
            <person name="Elias M."/>
            <person name="Eslava A.P."/>
            <person name="Glaser F."/>
            <person name="Grimwood J."/>
            <person name="Gutierrez G."/>
            <person name="Heitman J."/>
            <person name="Henrissat B."/>
            <person name="Iturriaga E.A."/>
            <person name="Lang B.F."/>
            <person name="Lavin J.L."/>
            <person name="Lee S."/>
            <person name="Li W."/>
            <person name="Lindquist E."/>
            <person name="Lopez-Garcia S."/>
            <person name="Luque E.M."/>
            <person name="Marcos A.T."/>
            <person name="Martin J."/>
            <person name="McCluskey K."/>
            <person name="Medina H.R."/>
            <person name="Miralles-Duran A."/>
            <person name="Miyazaki A."/>
            <person name="Munoz-Torres E."/>
            <person name="Oguiza J.A."/>
            <person name="Ohm R."/>
            <person name="Olmedo M."/>
            <person name="Orejas M."/>
            <person name="Ortiz-Castellanos L."/>
            <person name="Pisabarro A.G."/>
            <person name="Rodriguez-Romero J."/>
            <person name="Ruiz-Herrera J."/>
            <person name="Ruiz-Vazquez R."/>
            <person name="Sanz C."/>
            <person name="Schackwitz W."/>
            <person name="Schmutz J."/>
            <person name="Shahriari M."/>
            <person name="Shelest E."/>
            <person name="Silva-Franco F."/>
            <person name="Soanes D."/>
            <person name="Syed K."/>
            <person name="Tagua V.G."/>
            <person name="Talbot N.J."/>
            <person name="Thon M."/>
            <person name="De vries R.P."/>
            <person name="Wiebenga A."/>
            <person name="Yadav J.S."/>
            <person name="Braun E.L."/>
            <person name="Baker S."/>
            <person name="Garre V."/>
            <person name="Horwitz B."/>
            <person name="Torres-Martinez S."/>
            <person name="Idnurm A."/>
            <person name="Herrera-Estrella A."/>
            <person name="Gabaldon T."/>
            <person name="Grigoriev I.V."/>
        </authorList>
    </citation>
    <scope>NUCLEOTIDE SEQUENCE [LARGE SCALE GENOMIC DNA]</scope>
    <source>
        <strain evidence="3">NRRL 1555(-)</strain>
    </source>
</reference>
<dbReference type="OrthoDB" id="2380640at2759"/>
<dbReference type="VEuPathDB" id="FungiDB:PHYBLDRAFT_183321"/>
<name>A0A167KH47_PHYB8</name>
<dbReference type="Pfam" id="PF12855">
    <property type="entry name" value="Ecl1"/>
    <property type="match status" value="1"/>
</dbReference>
<dbReference type="GeneID" id="28999656"/>
<keyword evidence="3" id="KW-1185">Reference proteome</keyword>
<dbReference type="AlphaFoldDB" id="A0A167KH47"/>
<accession>A0A167KH47</accession>
<evidence type="ECO:0000313" key="3">
    <source>
        <dbReference type="Proteomes" id="UP000077315"/>
    </source>
</evidence>
<proteinExistence type="predicted"/>